<dbReference type="InterPro" id="IPR036390">
    <property type="entry name" value="WH_DNA-bd_sf"/>
</dbReference>
<dbReference type="Pfam" id="PF00126">
    <property type="entry name" value="HTH_1"/>
    <property type="match status" value="1"/>
</dbReference>
<dbReference type="PANTHER" id="PTHR30537">
    <property type="entry name" value="HTH-TYPE TRANSCRIPTIONAL REGULATOR"/>
    <property type="match status" value="1"/>
</dbReference>
<evidence type="ECO:0000256" key="2">
    <source>
        <dbReference type="ARBA" id="ARBA00023015"/>
    </source>
</evidence>
<dbReference type="AlphaFoldDB" id="R4YSZ9"/>
<dbReference type="OrthoDB" id="9815676at2"/>
<gene>
    <name evidence="6" type="ORF">OLEAN_C23670</name>
</gene>
<feature type="domain" description="HTH lysR-type" evidence="5">
    <location>
        <begin position="2"/>
        <end position="59"/>
    </location>
</feature>
<evidence type="ECO:0000313" key="6">
    <source>
        <dbReference type="EMBL" id="CCK76543.1"/>
    </source>
</evidence>
<reference evidence="6 7" key="1">
    <citation type="journal article" date="2013" name="Nat. Commun.">
        <title>Genome sequence and functional genomic analysis of the oil-degrading bacterium Oleispira antarctica.</title>
        <authorList>
            <person name="Kube M."/>
            <person name="Chernikova T.N."/>
            <person name="Al-Ramahi Y."/>
            <person name="Beloqui A."/>
            <person name="Lopez-Cortez N."/>
            <person name="Guazzaroni M.E."/>
            <person name="Heipieper H.J."/>
            <person name="Klages S."/>
            <person name="Kotsyurbenko O.R."/>
            <person name="Langer I."/>
            <person name="Nechitaylo T.Y."/>
            <person name="Lunsdorf H."/>
            <person name="Fernandez M."/>
            <person name="Juarez S."/>
            <person name="Ciordia S."/>
            <person name="Singer A."/>
            <person name="Kagan O."/>
            <person name="Egorova O."/>
            <person name="Petit P.A."/>
            <person name="Stogios P."/>
            <person name="Kim Y."/>
            <person name="Tchigvintsev A."/>
            <person name="Flick R."/>
            <person name="Denaro R."/>
            <person name="Genovese M."/>
            <person name="Albar J.P."/>
            <person name="Reva O.N."/>
            <person name="Martinez-Gomariz M."/>
            <person name="Tran H."/>
            <person name="Ferrer M."/>
            <person name="Savchenko A."/>
            <person name="Yakunin A.F."/>
            <person name="Yakimov M.M."/>
            <person name="Golyshina O.V."/>
            <person name="Reinhardt R."/>
            <person name="Golyshin P.N."/>
        </authorList>
    </citation>
    <scope>NUCLEOTIDE SEQUENCE [LARGE SCALE GENOMIC DNA]</scope>
</reference>
<dbReference type="InterPro" id="IPR036388">
    <property type="entry name" value="WH-like_DNA-bd_sf"/>
</dbReference>
<protein>
    <submittedName>
        <fullName evidence="6">Transcriptional regulator, LysR family protein</fullName>
    </submittedName>
</protein>
<dbReference type="Gene3D" id="1.10.10.10">
    <property type="entry name" value="Winged helix-like DNA-binding domain superfamily/Winged helix DNA-binding domain"/>
    <property type="match status" value="1"/>
</dbReference>
<comment type="similarity">
    <text evidence="1">Belongs to the LysR transcriptional regulatory family.</text>
</comment>
<dbReference type="FunFam" id="1.10.10.10:FF:000001">
    <property type="entry name" value="LysR family transcriptional regulator"/>
    <property type="match status" value="1"/>
</dbReference>
<evidence type="ECO:0000256" key="1">
    <source>
        <dbReference type="ARBA" id="ARBA00009437"/>
    </source>
</evidence>
<keyword evidence="4" id="KW-0804">Transcription</keyword>
<dbReference type="STRING" id="698738.OLEAN_C23670"/>
<evidence type="ECO:0000313" key="7">
    <source>
        <dbReference type="Proteomes" id="UP000032749"/>
    </source>
</evidence>
<dbReference type="HOGENOM" id="CLU_039613_16_2_6"/>
<dbReference type="InterPro" id="IPR058163">
    <property type="entry name" value="LysR-type_TF_proteobact-type"/>
</dbReference>
<keyword evidence="3" id="KW-0238">DNA-binding</keyword>
<dbReference type="EMBL" id="FO203512">
    <property type="protein sequence ID" value="CCK76543.1"/>
    <property type="molecule type" value="Genomic_DNA"/>
</dbReference>
<dbReference type="GO" id="GO:0006351">
    <property type="term" value="P:DNA-templated transcription"/>
    <property type="evidence" value="ECO:0007669"/>
    <property type="project" value="TreeGrafter"/>
</dbReference>
<dbReference type="InterPro" id="IPR005119">
    <property type="entry name" value="LysR_subst-bd"/>
</dbReference>
<proteinExistence type="inferred from homology"/>
<dbReference type="SUPFAM" id="SSF53850">
    <property type="entry name" value="Periplasmic binding protein-like II"/>
    <property type="match status" value="1"/>
</dbReference>
<keyword evidence="7" id="KW-1185">Reference proteome</keyword>
<accession>R4YSZ9</accession>
<evidence type="ECO:0000256" key="4">
    <source>
        <dbReference type="ARBA" id="ARBA00023163"/>
    </source>
</evidence>
<dbReference type="KEGG" id="oai:OLEAN_C23670"/>
<dbReference type="PROSITE" id="PS50931">
    <property type="entry name" value="HTH_LYSR"/>
    <property type="match status" value="1"/>
</dbReference>
<dbReference type="Proteomes" id="UP000032749">
    <property type="component" value="Chromosome"/>
</dbReference>
<dbReference type="GO" id="GO:0003700">
    <property type="term" value="F:DNA-binding transcription factor activity"/>
    <property type="evidence" value="ECO:0007669"/>
    <property type="project" value="InterPro"/>
</dbReference>
<organism evidence="6 7">
    <name type="scientific">Oleispira antarctica RB-8</name>
    <dbReference type="NCBI Taxonomy" id="698738"/>
    <lineage>
        <taxon>Bacteria</taxon>
        <taxon>Pseudomonadati</taxon>
        <taxon>Pseudomonadota</taxon>
        <taxon>Gammaproteobacteria</taxon>
        <taxon>Oceanospirillales</taxon>
        <taxon>Oceanospirillaceae</taxon>
        <taxon>Oleispira</taxon>
    </lineage>
</organism>
<keyword evidence="2" id="KW-0805">Transcription regulation</keyword>
<evidence type="ECO:0000256" key="3">
    <source>
        <dbReference type="ARBA" id="ARBA00023125"/>
    </source>
</evidence>
<sequence>MLDLNQLAVFIRVVDEGSFTAAGKALNVPKSRISRMVADLESNLGARLLQRSTRQISLTQVGGDYYNNCKHLVSEIMDVHTVIADRQDHPHGVLRISVPMLIGSGIFGRFVTRFQKIYPEVRIEIAHTDHQVNLIEEKFDLGLVLGKLPESSLVARTIAETESVICASPEYLAKLGALSSPADLAHLDVVKIGEGMLDETYEFFHETEENISVKVKPNIVTNHIAAGVNCIVQGAGIGVVPMFMAGEYILSGSMIPLFPAWKLKPEPISVVYPSRQYLSLKVRKFIDFLVDEVEYLKAAIEQLPTPEEQLAAYKKLAEEK</sequence>
<dbReference type="Gene3D" id="3.40.190.290">
    <property type="match status" value="1"/>
</dbReference>
<dbReference type="SUPFAM" id="SSF46785">
    <property type="entry name" value="Winged helix' DNA-binding domain"/>
    <property type="match status" value="1"/>
</dbReference>
<dbReference type="GO" id="GO:0043565">
    <property type="term" value="F:sequence-specific DNA binding"/>
    <property type="evidence" value="ECO:0007669"/>
    <property type="project" value="TreeGrafter"/>
</dbReference>
<evidence type="ECO:0000259" key="5">
    <source>
        <dbReference type="PROSITE" id="PS50931"/>
    </source>
</evidence>
<dbReference type="PANTHER" id="PTHR30537:SF5">
    <property type="entry name" value="HTH-TYPE TRANSCRIPTIONAL ACTIVATOR TTDR-RELATED"/>
    <property type="match status" value="1"/>
</dbReference>
<dbReference type="PATRIC" id="fig|698738.3.peg.2448"/>
<dbReference type="CDD" id="cd08422">
    <property type="entry name" value="PBP2_CrgA_like"/>
    <property type="match status" value="1"/>
</dbReference>
<dbReference type="Pfam" id="PF03466">
    <property type="entry name" value="LysR_substrate"/>
    <property type="match status" value="1"/>
</dbReference>
<name>R4YSZ9_OLEAN</name>
<dbReference type="InterPro" id="IPR000847">
    <property type="entry name" value="LysR_HTH_N"/>
</dbReference>